<dbReference type="EMBL" id="BFAA01002422">
    <property type="protein sequence ID" value="GCB60754.1"/>
    <property type="molecule type" value="Genomic_DNA"/>
</dbReference>
<feature type="transmembrane region" description="Helical" evidence="8">
    <location>
        <begin position="281"/>
        <end position="307"/>
    </location>
</feature>
<keyword evidence="6" id="KW-0813">Transport</keyword>
<keyword evidence="3 8" id="KW-0812">Transmembrane</keyword>
<keyword evidence="6" id="KW-0406">Ion transport</keyword>
<evidence type="ECO:0000256" key="1">
    <source>
        <dbReference type="ARBA" id="ARBA00004141"/>
    </source>
</evidence>
<name>A0A401NIQ7_SCYTO</name>
<organism evidence="9 10">
    <name type="scientific">Scyliorhinus torazame</name>
    <name type="common">Cloudy catshark</name>
    <name type="synonym">Catulus torazame</name>
    <dbReference type="NCBI Taxonomy" id="75743"/>
    <lineage>
        <taxon>Eukaryota</taxon>
        <taxon>Metazoa</taxon>
        <taxon>Chordata</taxon>
        <taxon>Craniata</taxon>
        <taxon>Vertebrata</taxon>
        <taxon>Chondrichthyes</taxon>
        <taxon>Elasmobranchii</taxon>
        <taxon>Galeomorphii</taxon>
        <taxon>Galeoidea</taxon>
        <taxon>Carcharhiniformes</taxon>
        <taxon>Scyliorhinidae</taxon>
        <taxon>Scyliorhinus</taxon>
    </lineage>
</organism>
<reference evidence="9 10" key="1">
    <citation type="journal article" date="2018" name="Nat. Ecol. Evol.">
        <title>Shark genomes provide insights into elasmobranch evolution and the origin of vertebrates.</title>
        <authorList>
            <person name="Hara Y"/>
            <person name="Yamaguchi K"/>
            <person name="Onimaru K"/>
            <person name="Kadota M"/>
            <person name="Koyanagi M"/>
            <person name="Keeley SD"/>
            <person name="Tatsumi K"/>
            <person name="Tanaka K"/>
            <person name="Motone F"/>
            <person name="Kageyama Y"/>
            <person name="Nozu R"/>
            <person name="Adachi N"/>
            <person name="Nishimura O"/>
            <person name="Nakagawa R"/>
            <person name="Tanegashima C"/>
            <person name="Kiyatake I"/>
            <person name="Matsumoto R"/>
            <person name="Murakumo K"/>
            <person name="Nishida K"/>
            <person name="Terakita A"/>
            <person name="Kuratani S"/>
            <person name="Sato K"/>
            <person name="Hyodo S Kuraku.S."/>
        </authorList>
    </citation>
    <scope>NUCLEOTIDE SEQUENCE [LARGE SCALE GENOMIC DNA]</scope>
</reference>
<feature type="transmembrane region" description="Helical" evidence="8">
    <location>
        <begin position="85"/>
        <end position="103"/>
    </location>
</feature>
<evidence type="ECO:0000256" key="4">
    <source>
        <dbReference type="ARBA" id="ARBA00022989"/>
    </source>
</evidence>
<protein>
    <recommendedName>
        <fullName evidence="11">Solute carrier family 13 member 3</fullName>
    </recommendedName>
</protein>
<dbReference type="PANTHER" id="PTHR10283">
    <property type="entry name" value="SOLUTE CARRIER FAMILY 13 MEMBER"/>
    <property type="match status" value="1"/>
</dbReference>
<feature type="region of interest" description="Disordered" evidence="7">
    <location>
        <begin position="174"/>
        <end position="195"/>
    </location>
</feature>
<evidence type="ECO:0000256" key="3">
    <source>
        <dbReference type="ARBA" id="ARBA00022692"/>
    </source>
</evidence>
<dbReference type="CDD" id="cd01115">
    <property type="entry name" value="SLC13_permease"/>
    <property type="match status" value="1"/>
</dbReference>
<evidence type="ECO:0000256" key="8">
    <source>
        <dbReference type="SAM" id="Phobius"/>
    </source>
</evidence>
<dbReference type="GO" id="GO:0015141">
    <property type="term" value="F:succinate transmembrane transporter activity"/>
    <property type="evidence" value="ECO:0007669"/>
    <property type="project" value="TreeGrafter"/>
</dbReference>
<feature type="transmembrane region" description="Helical" evidence="8">
    <location>
        <begin position="467"/>
        <end position="497"/>
    </location>
</feature>
<feature type="transmembrane region" description="Helical" evidence="8">
    <location>
        <begin position="41"/>
        <end position="65"/>
    </location>
</feature>
<feature type="transmembrane region" description="Helical" evidence="8">
    <location>
        <begin position="509"/>
        <end position="529"/>
    </location>
</feature>
<proteinExistence type="inferred from homology"/>
<feature type="compositionally biased region" description="Basic and acidic residues" evidence="7">
    <location>
        <begin position="174"/>
        <end position="189"/>
    </location>
</feature>
<dbReference type="Proteomes" id="UP000288216">
    <property type="component" value="Unassembled WGS sequence"/>
</dbReference>
<gene>
    <name evidence="9" type="ORF">scyTo_0006923</name>
</gene>
<dbReference type="GO" id="GO:0015137">
    <property type="term" value="F:citrate transmembrane transporter activity"/>
    <property type="evidence" value="ECO:0007669"/>
    <property type="project" value="TreeGrafter"/>
</dbReference>
<keyword evidence="6" id="KW-0739">Sodium transport</keyword>
<keyword evidence="6" id="KW-0915">Sodium</keyword>
<comment type="caution">
    <text evidence="9">The sequence shown here is derived from an EMBL/GenBank/DDBJ whole genome shotgun (WGS) entry which is preliminary data.</text>
</comment>
<keyword evidence="4 8" id="KW-1133">Transmembrane helix</keyword>
<dbReference type="GO" id="GO:0005886">
    <property type="term" value="C:plasma membrane"/>
    <property type="evidence" value="ECO:0007669"/>
    <property type="project" value="TreeGrafter"/>
</dbReference>
<evidence type="ECO:0000256" key="7">
    <source>
        <dbReference type="SAM" id="MobiDB-lite"/>
    </source>
</evidence>
<evidence type="ECO:0000256" key="6">
    <source>
        <dbReference type="ARBA" id="ARBA00023201"/>
    </source>
</evidence>
<dbReference type="InterPro" id="IPR001898">
    <property type="entry name" value="SLC13A/DASS"/>
</dbReference>
<comment type="subcellular location">
    <subcellularLocation>
        <location evidence="1">Membrane</location>
        <topology evidence="1">Multi-pass membrane protein</topology>
    </subcellularLocation>
</comment>
<feature type="transmembrane region" description="Helical" evidence="8">
    <location>
        <begin position="431"/>
        <end position="455"/>
    </location>
</feature>
<evidence type="ECO:0000256" key="5">
    <source>
        <dbReference type="ARBA" id="ARBA00023136"/>
    </source>
</evidence>
<dbReference type="AlphaFoldDB" id="A0A401NIQ7"/>
<feature type="transmembrane region" description="Helical" evidence="8">
    <location>
        <begin position="337"/>
        <end position="357"/>
    </location>
</feature>
<comment type="similarity">
    <text evidence="2">Belongs to the SLC13A/DASS transporter (TC 2.A.47) family. NADC subfamily.</text>
</comment>
<feature type="transmembrane region" description="Helical" evidence="8">
    <location>
        <begin position="12"/>
        <end position="34"/>
    </location>
</feature>
<dbReference type="STRING" id="75743.A0A401NIQ7"/>
<feature type="transmembrane region" description="Helical" evidence="8">
    <location>
        <begin position="549"/>
        <end position="573"/>
    </location>
</feature>
<dbReference type="PANTHER" id="PTHR10283:SF62">
    <property type="entry name" value="NA(+)_DICARBOXYLATE COTRANSPORTER 3"/>
    <property type="match status" value="1"/>
</dbReference>
<dbReference type="Pfam" id="PF00939">
    <property type="entry name" value="Na_sulph_symp"/>
    <property type="match status" value="1"/>
</dbReference>
<feature type="transmembrane region" description="Helical" evidence="8">
    <location>
        <begin position="112"/>
        <end position="133"/>
    </location>
</feature>
<dbReference type="OMA" id="AINTWAM"/>
<evidence type="ECO:0008006" key="11">
    <source>
        <dbReference type="Google" id="ProtNLM"/>
    </source>
</evidence>
<evidence type="ECO:0000256" key="2">
    <source>
        <dbReference type="ARBA" id="ARBA00006772"/>
    </source>
</evidence>
<evidence type="ECO:0000313" key="9">
    <source>
        <dbReference type="EMBL" id="GCB60754.1"/>
    </source>
</evidence>
<evidence type="ECO:0000313" key="10">
    <source>
        <dbReference type="Proteomes" id="UP000288216"/>
    </source>
</evidence>
<accession>A0A401NIQ7</accession>
<feature type="transmembrane region" description="Helical" evidence="8">
    <location>
        <begin position="377"/>
        <end position="394"/>
    </location>
</feature>
<keyword evidence="5 8" id="KW-0472">Membrane</keyword>
<feature type="transmembrane region" description="Helical" evidence="8">
    <location>
        <begin position="233"/>
        <end position="253"/>
    </location>
</feature>
<dbReference type="GO" id="GO:0017153">
    <property type="term" value="F:sodium:dicarboxylate symporter activity"/>
    <property type="evidence" value="ECO:0007669"/>
    <property type="project" value="TreeGrafter"/>
</dbReference>
<sequence length="601" mass="66233">MGKVALIASKAWTLRKSIVVCLGPLVLSAVLLITPPKEGKCLYVILLMATYWCTEALPIAVTSLLPISLFPLLGILPSAKVCPQYFLDTNALFMSGLIMALAIEEWNLHRRVALSVLLFVGTSPSMLILGMMITTSFLSMWLSNTATTAMMMPIANAVLESLFGSREFTQKSDKLKDGIDGLDPKDNTSKESIPNEVSCFIPDDSSSHPQKSETDVDLTLAQQKMEKENQKRLWKGFLICIPYAASIGGTATLTGTTPNLLLLGQLKTYFPGCNTVNFASWFMFCCPLAILFMFAGWLWIAFLYGGLNPRPWSWKKTANIEAQARVRTKIKSDFDKLGPLSFAEGAVLTFFTFFVLLLLTRDPKFIPGWAAIFQKGYVSDAVTGMSFVITLCFFPSQKPSLKWWSNPNAAAITNPPLLSWKKIQRDLPWNVIMLLGGGYAIAKGCEASGLSIWFGNQLQPLVSIKPTVAVILICLLVTCFTEFASNTATIVIMLPIVSELAMHMKVNPLYLMVPATVVGSYAFMLPISTPPNSIAFATGYLKVSDMVKSGIVMNILGIFLLLLAINTWGMYVFELSTYPDWARIHTEDIQNVTRISLNGTM</sequence>
<dbReference type="OrthoDB" id="6493944at2759"/>
<keyword evidence="10" id="KW-1185">Reference proteome</keyword>